<sequence length="561" mass="61387">MNVSTGMNLSEEIWCFALILGGFAYFAHDGEILAINAMTIVPSAVVLPFIGPYAVSARSSLSLMKHKRLTHVTVHGLLDVGFKRLAWVHPGEQLDVEHPSTEDEHHGGHPHGGFVYEMSDGRVVLFSLVANVGALKEDEINRNGAFVKAFISVRKLFVDSVDHHEMLKANRFLFRRLLRELGKLTVILGIYFGVSCAFFCPVQKWTALEAIYFASVTASTVGYGDLVPTEYWAARAITIVMIFVGVLVILPSLSAVMTLALKQLSYENWRFYPKNLAPSLFLNVVLQLCSAYFFVLIESTIEIFDDLRLERIKESKMIAALNQQLTPTLLKRIEIHSAALRPDVRRDAAGVTELEFVISMAIELGMVDLKQLQPFIEQFRLLDVQGDGRVGMTDLNALVALNEAIRKGSGADSIRGGDIEVNSRVDGSGSTALIFAASKGHADVLRVLIEAKADLLARDASKATALHRAAGRGHALIIPILINAMRHHAGTIEERDGNGQTAFHVACTMEEWNACIALAEAGADITTVDNEGNAAAMLLSPSLRNQLGLVEKEAEGEAMQE</sequence>
<dbReference type="Pfam" id="PF12796">
    <property type="entry name" value="Ank_2"/>
    <property type="match status" value="1"/>
</dbReference>
<keyword evidence="4" id="KW-0812">Transmembrane</keyword>
<feature type="transmembrane region" description="Helical" evidence="4">
    <location>
        <begin position="280"/>
        <end position="304"/>
    </location>
</feature>
<dbReference type="PROSITE" id="PS50088">
    <property type="entry name" value="ANK_REPEAT"/>
    <property type="match status" value="2"/>
</dbReference>
<keyword evidence="2 3" id="KW-0040">ANK repeat</keyword>
<dbReference type="Gene3D" id="1.25.40.20">
    <property type="entry name" value="Ankyrin repeat-containing domain"/>
    <property type="match status" value="1"/>
</dbReference>
<dbReference type="InterPro" id="IPR013099">
    <property type="entry name" value="K_chnl_dom"/>
</dbReference>
<dbReference type="Proteomes" id="UP000037460">
    <property type="component" value="Unassembled WGS sequence"/>
</dbReference>
<organism evidence="6 7">
    <name type="scientific">Chrysochromulina tobinii</name>
    <dbReference type="NCBI Taxonomy" id="1460289"/>
    <lineage>
        <taxon>Eukaryota</taxon>
        <taxon>Haptista</taxon>
        <taxon>Haptophyta</taxon>
        <taxon>Prymnesiophyceae</taxon>
        <taxon>Prymnesiales</taxon>
        <taxon>Chrysochromulinaceae</taxon>
        <taxon>Chrysochromulina</taxon>
    </lineage>
</organism>
<dbReference type="GO" id="GO:0000502">
    <property type="term" value="C:proteasome complex"/>
    <property type="evidence" value="ECO:0007669"/>
    <property type="project" value="UniProtKB-KW"/>
</dbReference>
<feature type="transmembrane region" description="Helical" evidence="4">
    <location>
        <begin position="181"/>
        <end position="204"/>
    </location>
</feature>
<evidence type="ECO:0000256" key="1">
    <source>
        <dbReference type="ARBA" id="ARBA00022737"/>
    </source>
</evidence>
<evidence type="ECO:0000256" key="3">
    <source>
        <dbReference type="PROSITE-ProRule" id="PRU00023"/>
    </source>
</evidence>
<dbReference type="PANTHER" id="PTHR24166:SF48">
    <property type="entry name" value="PROTEIN VAPYRIN"/>
    <property type="match status" value="1"/>
</dbReference>
<dbReference type="InterPro" id="IPR002110">
    <property type="entry name" value="Ankyrin_rpt"/>
</dbReference>
<name>A0A0M0K5U7_9EUKA</name>
<evidence type="ECO:0000313" key="7">
    <source>
        <dbReference type="Proteomes" id="UP000037460"/>
    </source>
</evidence>
<comment type="caution">
    <text evidence="6">The sequence shown here is derived from an EMBL/GenBank/DDBJ whole genome shotgun (WGS) entry which is preliminary data.</text>
</comment>
<dbReference type="Gene3D" id="1.10.287.70">
    <property type="match status" value="1"/>
</dbReference>
<keyword evidence="4" id="KW-1133">Transmembrane helix</keyword>
<dbReference type="InterPro" id="IPR036770">
    <property type="entry name" value="Ankyrin_rpt-contain_sf"/>
</dbReference>
<dbReference type="EMBL" id="JWZX01001432">
    <property type="protein sequence ID" value="KOO33763.1"/>
    <property type="molecule type" value="Genomic_DNA"/>
</dbReference>
<dbReference type="SUPFAM" id="SSF81324">
    <property type="entry name" value="Voltage-gated potassium channels"/>
    <property type="match status" value="1"/>
</dbReference>
<dbReference type="Pfam" id="PF07885">
    <property type="entry name" value="Ion_trans_2"/>
    <property type="match status" value="1"/>
</dbReference>
<dbReference type="InterPro" id="IPR050889">
    <property type="entry name" value="Dendritic_Spine_Reg/Scaffold"/>
</dbReference>
<proteinExistence type="predicted"/>
<keyword evidence="1" id="KW-0677">Repeat</keyword>
<feature type="repeat" description="ANK" evidence="3">
    <location>
        <begin position="498"/>
        <end position="530"/>
    </location>
</feature>
<keyword evidence="4" id="KW-0472">Membrane</keyword>
<reference evidence="7" key="1">
    <citation type="journal article" date="2015" name="PLoS Genet.">
        <title>Genome Sequence and Transcriptome Analyses of Chrysochromulina tobin: Metabolic Tools for Enhanced Algal Fitness in the Prominent Order Prymnesiales (Haptophyceae).</title>
        <authorList>
            <person name="Hovde B.T."/>
            <person name="Deodato C.R."/>
            <person name="Hunsperger H.M."/>
            <person name="Ryken S.A."/>
            <person name="Yost W."/>
            <person name="Jha R.K."/>
            <person name="Patterson J."/>
            <person name="Monnat R.J. Jr."/>
            <person name="Barlow S.B."/>
            <person name="Starkenburg S.R."/>
            <person name="Cattolico R.A."/>
        </authorList>
    </citation>
    <scope>NUCLEOTIDE SEQUENCE</scope>
    <source>
        <strain evidence="7">CCMP291</strain>
    </source>
</reference>
<evidence type="ECO:0000313" key="6">
    <source>
        <dbReference type="EMBL" id="KOO33763.1"/>
    </source>
</evidence>
<evidence type="ECO:0000256" key="4">
    <source>
        <dbReference type="SAM" id="Phobius"/>
    </source>
</evidence>
<dbReference type="SUPFAM" id="SSF48403">
    <property type="entry name" value="Ankyrin repeat"/>
    <property type="match status" value="1"/>
</dbReference>
<keyword evidence="7" id="KW-1185">Reference proteome</keyword>
<feature type="transmembrane region" description="Helical" evidence="4">
    <location>
        <begin position="12"/>
        <end position="28"/>
    </location>
</feature>
<accession>A0A0M0K5U7</accession>
<feature type="transmembrane region" description="Helical" evidence="4">
    <location>
        <begin position="239"/>
        <end position="260"/>
    </location>
</feature>
<dbReference type="PROSITE" id="PS50297">
    <property type="entry name" value="ANK_REP_REGION"/>
    <property type="match status" value="1"/>
</dbReference>
<keyword evidence="6" id="KW-0647">Proteasome</keyword>
<evidence type="ECO:0000256" key="2">
    <source>
        <dbReference type="ARBA" id="ARBA00023043"/>
    </source>
</evidence>
<dbReference type="SMART" id="SM00248">
    <property type="entry name" value="ANK"/>
    <property type="match status" value="3"/>
</dbReference>
<gene>
    <name evidence="6" type="ORF">Ctob_009064</name>
</gene>
<dbReference type="AlphaFoldDB" id="A0A0M0K5U7"/>
<evidence type="ECO:0000259" key="5">
    <source>
        <dbReference type="Pfam" id="PF07885"/>
    </source>
</evidence>
<protein>
    <submittedName>
        <fullName evidence="6">26s proteasome non-ATPase regulatory subunit 10</fullName>
    </submittedName>
</protein>
<feature type="repeat" description="ANK" evidence="3">
    <location>
        <begin position="428"/>
        <end position="460"/>
    </location>
</feature>
<dbReference type="OrthoDB" id="539213at2759"/>
<feature type="domain" description="Potassium channel" evidence="5">
    <location>
        <begin position="190"/>
        <end position="258"/>
    </location>
</feature>
<feature type="transmembrane region" description="Helical" evidence="4">
    <location>
        <begin position="34"/>
        <end position="55"/>
    </location>
</feature>
<dbReference type="PANTHER" id="PTHR24166">
    <property type="entry name" value="ROLLING PEBBLES, ISOFORM B"/>
    <property type="match status" value="1"/>
</dbReference>